<evidence type="ECO:0000256" key="6">
    <source>
        <dbReference type="ARBA" id="ARBA00022596"/>
    </source>
</evidence>
<dbReference type="SUPFAM" id="SSF52540">
    <property type="entry name" value="P-loop containing nucleoside triphosphate hydrolases"/>
    <property type="match status" value="1"/>
</dbReference>
<reference evidence="14 15" key="1">
    <citation type="submission" date="2017-08" db="EMBL/GenBank/DDBJ databases">
        <authorList>
            <person name="de Groot N.N."/>
        </authorList>
    </citation>
    <scope>NUCLEOTIDE SEQUENCE [LARGE SCALE GENOMIC DNA]</scope>
    <source>
        <strain evidence="14 15">USBA 352</strain>
    </source>
</reference>
<evidence type="ECO:0000256" key="12">
    <source>
        <dbReference type="ARBA" id="ARBA00023136"/>
    </source>
</evidence>
<proteinExistence type="inferred from homology"/>
<dbReference type="InterPro" id="IPR003593">
    <property type="entry name" value="AAA+_ATPase"/>
</dbReference>
<evidence type="ECO:0000259" key="13">
    <source>
        <dbReference type="PROSITE" id="PS50893"/>
    </source>
</evidence>
<evidence type="ECO:0000256" key="5">
    <source>
        <dbReference type="ARBA" id="ARBA00022519"/>
    </source>
</evidence>
<dbReference type="GO" id="GO:0005886">
    <property type="term" value="C:plasma membrane"/>
    <property type="evidence" value="ECO:0007669"/>
    <property type="project" value="UniProtKB-SubCell"/>
</dbReference>
<dbReference type="CDD" id="cd03257">
    <property type="entry name" value="ABC_NikE_OppD_transporters"/>
    <property type="match status" value="1"/>
</dbReference>
<dbReference type="GO" id="GO:0005524">
    <property type="term" value="F:ATP binding"/>
    <property type="evidence" value="ECO:0007669"/>
    <property type="project" value="UniProtKB-KW"/>
</dbReference>
<dbReference type="InterPro" id="IPR027417">
    <property type="entry name" value="P-loop_NTPase"/>
</dbReference>
<dbReference type="Proteomes" id="UP000219331">
    <property type="component" value="Unassembled WGS sequence"/>
</dbReference>
<evidence type="ECO:0000256" key="3">
    <source>
        <dbReference type="ARBA" id="ARBA00022448"/>
    </source>
</evidence>
<keyword evidence="3" id="KW-0813">Transport</keyword>
<dbReference type="Gene3D" id="3.40.50.300">
    <property type="entry name" value="P-loop containing nucleotide triphosphate hydrolases"/>
    <property type="match status" value="1"/>
</dbReference>
<dbReference type="GO" id="GO:0015413">
    <property type="term" value="F:ABC-type nickel transporter activity"/>
    <property type="evidence" value="ECO:0007669"/>
    <property type="project" value="InterPro"/>
</dbReference>
<feature type="domain" description="ABC transporter" evidence="13">
    <location>
        <begin position="19"/>
        <end position="262"/>
    </location>
</feature>
<keyword evidence="5" id="KW-0997">Cell inner membrane</keyword>
<dbReference type="EMBL" id="OBML01000003">
    <property type="protein sequence ID" value="SOC00603.1"/>
    <property type="molecule type" value="Genomic_DNA"/>
</dbReference>
<evidence type="ECO:0000313" key="15">
    <source>
        <dbReference type="Proteomes" id="UP000219331"/>
    </source>
</evidence>
<evidence type="ECO:0000256" key="2">
    <source>
        <dbReference type="ARBA" id="ARBA00005417"/>
    </source>
</evidence>
<sequence length="275" mass="28814">MSLRPASASPAPSSAPGTLSIEGLTVAAGRDGTGPVLVRDLTLEVRRGRVLALVGASGSGKSMTCMAALGTLPPGARTLSGRTRLDGAECAPASLRGRQVATILQNPRSAFNPVRTMRDHALETLAALGLSGPDAEARITAAMAEAGLDEPARILPLHAFEMSGGMLQRMMIALALLAEAPFLFADEPTTDLDLLVQMRILDLLERLVAARGLGVLLVTHDMGVVARLADDVAVLDQGRLVECAPVEEVFQAPRHPVTRMLVEAHLALYGLELAP</sequence>
<dbReference type="PANTHER" id="PTHR43297">
    <property type="entry name" value="OLIGOPEPTIDE TRANSPORT ATP-BINDING PROTEIN APPD"/>
    <property type="match status" value="1"/>
</dbReference>
<accession>A0A285S199</accession>
<evidence type="ECO:0000256" key="11">
    <source>
        <dbReference type="ARBA" id="ARBA00023112"/>
    </source>
</evidence>
<dbReference type="GO" id="GO:0016151">
    <property type="term" value="F:nickel cation binding"/>
    <property type="evidence" value="ECO:0007669"/>
    <property type="project" value="InterPro"/>
</dbReference>
<evidence type="ECO:0000256" key="9">
    <source>
        <dbReference type="ARBA" id="ARBA00022967"/>
    </source>
</evidence>
<dbReference type="GO" id="GO:0016887">
    <property type="term" value="F:ATP hydrolysis activity"/>
    <property type="evidence" value="ECO:0007669"/>
    <property type="project" value="InterPro"/>
</dbReference>
<dbReference type="PROSITE" id="PS00211">
    <property type="entry name" value="ABC_TRANSPORTER_1"/>
    <property type="match status" value="1"/>
</dbReference>
<evidence type="ECO:0000256" key="1">
    <source>
        <dbReference type="ARBA" id="ARBA00004417"/>
    </source>
</evidence>
<dbReference type="InterPro" id="IPR050388">
    <property type="entry name" value="ABC_Ni/Peptide_Import"/>
</dbReference>
<name>A0A285S199_9HYPH</name>
<comment type="subcellular location">
    <subcellularLocation>
        <location evidence="1">Cell inner membrane</location>
        <topology evidence="1">Peripheral membrane protein</topology>
    </subcellularLocation>
</comment>
<keyword evidence="6" id="KW-0533">Nickel</keyword>
<keyword evidence="8 14" id="KW-0067">ATP-binding</keyword>
<dbReference type="InterPro" id="IPR003439">
    <property type="entry name" value="ABC_transporter-like_ATP-bd"/>
</dbReference>
<keyword evidence="15" id="KW-1185">Reference proteome</keyword>
<evidence type="ECO:0000256" key="7">
    <source>
        <dbReference type="ARBA" id="ARBA00022741"/>
    </source>
</evidence>
<dbReference type="NCBIfam" id="TIGR02770">
    <property type="entry name" value="nickel_nikD"/>
    <property type="match status" value="1"/>
</dbReference>
<dbReference type="AlphaFoldDB" id="A0A285S199"/>
<dbReference type="InterPro" id="IPR014138">
    <property type="entry name" value="Nickel_NikD"/>
</dbReference>
<evidence type="ECO:0000313" key="14">
    <source>
        <dbReference type="EMBL" id="SOC00603.1"/>
    </source>
</evidence>
<organism evidence="14 15">
    <name type="scientific">Stappia indica</name>
    <dbReference type="NCBI Taxonomy" id="538381"/>
    <lineage>
        <taxon>Bacteria</taxon>
        <taxon>Pseudomonadati</taxon>
        <taxon>Pseudomonadota</taxon>
        <taxon>Alphaproteobacteria</taxon>
        <taxon>Hyphomicrobiales</taxon>
        <taxon>Stappiaceae</taxon>
        <taxon>Stappia</taxon>
    </lineage>
</organism>
<dbReference type="PANTHER" id="PTHR43297:SF14">
    <property type="entry name" value="ATPASE AAA-TYPE CORE DOMAIN-CONTAINING PROTEIN"/>
    <property type="match status" value="1"/>
</dbReference>
<keyword evidence="7" id="KW-0547">Nucleotide-binding</keyword>
<dbReference type="InterPro" id="IPR017871">
    <property type="entry name" value="ABC_transporter-like_CS"/>
</dbReference>
<evidence type="ECO:0000256" key="8">
    <source>
        <dbReference type="ARBA" id="ARBA00022840"/>
    </source>
</evidence>
<dbReference type="SMART" id="SM00382">
    <property type="entry name" value="AAA"/>
    <property type="match status" value="1"/>
</dbReference>
<dbReference type="PROSITE" id="PS50893">
    <property type="entry name" value="ABC_TRANSPORTER_2"/>
    <property type="match status" value="1"/>
</dbReference>
<evidence type="ECO:0000256" key="10">
    <source>
        <dbReference type="ARBA" id="ARBA00023065"/>
    </source>
</evidence>
<dbReference type="STRING" id="538381.GCA_001696535_04424"/>
<gene>
    <name evidence="14" type="ORF">SAMN05421512_103313</name>
</gene>
<protein>
    <submittedName>
        <fullName evidence="14">Nickel transport system ATP-binding protein</fullName>
    </submittedName>
</protein>
<dbReference type="Pfam" id="PF00005">
    <property type="entry name" value="ABC_tran"/>
    <property type="match status" value="1"/>
</dbReference>
<comment type="similarity">
    <text evidence="2">Belongs to the ABC transporter superfamily.</text>
</comment>
<keyword evidence="12" id="KW-0472">Membrane</keyword>
<keyword evidence="10" id="KW-0406">Ion transport</keyword>
<evidence type="ECO:0000256" key="4">
    <source>
        <dbReference type="ARBA" id="ARBA00022475"/>
    </source>
</evidence>
<keyword evidence="11" id="KW-0921">Nickel transport</keyword>
<keyword evidence="4" id="KW-1003">Cell membrane</keyword>
<keyword evidence="9" id="KW-1278">Translocase</keyword>